<name>A0A922MR14_SPOEX</name>
<feature type="non-terminal residue" evidence="2">
    <location>
        <position position="1"/>
    </location>
</feature>
<evidence type="ECO:0000313" key="3">
    <source>
        <dbReference type="Proteomes" id="UP000814243"/>
    </source>
</evidence>
<accession>A0A922MR14</accession>
<comment type="caution">
    <text evidence="2">The sequence shown here is derived from an EMBL/GenBank/DDBJ whole genome shotgun (WGS) entry which is preliminary data.</text>
</comment>
<feature type="transmembrane region" description="Helical" evidence="1">
    <location>
        <begin position="20"/>
        <end position="38"/>
    </location>
</feature>
<reference evidence="2" key="1">
    <citation type="journal article" date="2021" name="G3 (Bethesda)">
        <title>Genome and transcriptome analysis of the beet armyworm Spodoptera exigua reveals targets for pest control. .</title>
        <authorList>
            <person name="Simon S."/>
            <person name="Breeschoten T."/>
            <person name="Jansen H.J."/>
            <person name="Dirks R.P."/>
            <person name="Schranz M.E."/>
            <person name="Ros V.I.D."/>
        </authorList>
    </citation>
    <scope>NUCLEOTIDE SEQUENCE</scope>
    <source>
        <strain evidence="2">TB_SE_WUR_2020</strain>
    </source>
</reference>
<sequence>MSPLDDLPNVESFFGVDLRTGSLIVAVIGVEGMIVLMTTSTTPSPTTTTDQPDQL</sequence>
<evidence type="ECO:0000313" key="2">
    <source>
        <dbReference type="EMBL" id="KAH9641098.1"/>
    </source>
</evidence>
<dbReference type="EMBL" id="JACEFF010000257">
    <property type="protein sequence ID" value="KAH9641098.1"/>
    <property type="molecule type" value="Genomic_DNA"/>
</dbReference>
<evidence type="ECO:0000256" key="1">
    <source>
        <dbReference type="SAM" id="Phobius"/>
    </source>
</evidence>
<gene>
    <name evidence="2" type="ORF">HF086_003519</name>
</gene>
<organism evidence="2 3">
    <name type="scientific">Spodoptera exigua</name>
    <name type="common">Beet armyworm</name>
    <name type="synonym">Noctua fulgens</name>
    <dbReference type="NCBI Taxonomy" id="7107"/>
    <lineage>
        <taxon>Eukaryota</taxon>
        <taxon>Metazoa</taxon>
        <taxon>Ecdysozoa</taxon>
        <taxon>Arthropoda</taxon>
        <taxon>Hexapoda</taxon>
        <taxon>Insecta</taxon>
        <taxon>Pterygota</taxon>
        <taxon>Neoptera</taxon>
        <taxon>Endopterygota</taxon>
        <taxon>Lepidoptera</taxon>
        <taxon>Glossata</taxon>
        <taxon>Ditrysia</taxon>
        <taxon>Noctuoidea</taxon>
        <taxon>Noctuidae</taxon>
        <taxon>Amphipyrinae</taxon>
        <taxon>Spodoptera</taxon>
    </lineage>
</organism>
<keyword evidence="1" id="KW-0812">Transmembrane</keyword>
<dbReference type="AlphaFoldDB" id="A0A922MR14"/>
<keyword evidence="1" id="KW-0472">Membrane</keyword>
<dbReference type="Proteomes" id="UP000814243">
    <property type="component" value="Unassembled WGS sequence"/>
</dbReference>
<keyword evidence="1" id="KW-1133">Transmembrane helix</keyword>
<proteinExistence type="predicted"/>
<protein>
    <submittedName>
        <fullName evidence="2">Uncharacterized protein</fullName>
    </submittedName>
</protein>